<feature type="region of interest" description="Disordered" evidence="5">
    <location>
        <begin position="279"/>
        <end position="299"/>
    </location>
</feature>
<dbReference type="Pfam" id="PF02535">
    <property type="entry name" value="Zip"/>
    <property type="match status" value="1"/>
</dbReference>
<keyword evidence="2 6" id="KW-0812">Transmembrane</keyword>
<evidence type="ECO:0000313" key="8">
    <source>
        <dbReference type="EMBL" id="EKD18135.1"/>
    </source>
</evidence>
<dbReference type="Proteomes" id="UP000006753">
    <property type="component" value="Unassembled WGS sequence"/>
</dbReference>
<organism evidence="8 9">
    <name type="scientific">Marssonina brunnea f. sp. multigermtubi (strain MB_m1)</name>
    <name type="common">Marssonina leaf spot fungus</name>
    <dbReference type="NCBI Taxonomy" id="1072389"/>
    <lineage>
        <taxon>Eukaryota</taxon>
        <taxon>Fungi</taxon>
        <taxon>Dikarya</taxon>
        <taxon>Ascomycota</taxon>
        <taxon>Pezizomycotina</taxon>
        <taxon>Leotiomycetes</taxon>
        <taxon>Helotiales</taxon>
        <taxon>Drepanopezizaceae</taxon>
        <taxon>Drepanopeziza</taxon>
    </lineage>
</organism>
<dbReference type="HOGENOM" id="CLU_027089_5_0_1"/>
<dbReference type="OrthoDB" id="448280at2759"/>
<gene>
    <name evidence="8" type="ORF">MBM_03907</name>
</gene>
<dbReference type="GeneID" id="18759842"/>
<feature type="transmembrane region" description="Helical" evidence="6">
    <location>
        <begin position="453"/>
        <end position="474"/>
    </location>
</feature>
<evidence type="ECO:0000313" key="9">
    <source>
        <dbReference type="Proteomes" id="UP000006753"/>
    </source>
</evidence>
<feature type="transmembrane region" description="Helical" evidence="6">
    <location>
        <begin position="352"/>
        <end position="373"/>
    </location>
</feature>
<evidence type="ECO:0000256" key="3">
    <source>
        <dbReference type="ARBA" id="ARBA00022989"/>
    </source>
</evidence>
<feature type="transmembrane region" description="Helical" evidence="6">
    <location>
        <begin position="241"/>
        <end position="264"/>
    </location>
</feature>
<feature type="chain" id="PRO_5003854486" evidence="7">
    <location>
        <begin position="21"/>
        <end position="478"/>
    </location>
</feature>
<dbReference type="EMBL" id="JH921434">
    <property type="protein sequence ID" value="EKD18135.1"/>
    <property type="molecule type" value="Genomic_DNA"/>
</dbReference>
<evidence type="ECO:0000256" key="6">
    <source>
        <dbReference type="SAM" id="Phobius"/>
    </source>
</evidence>
<dbReference type="GO" id="GO:0005886">
    <property type="term" value="C:plasma membrane"/>
    <property type="evidence" value="ECO:0007669"/>
    <property type="project" value="TreeGrafter"/>
</dbReference>
<dbReference type="PANTHER" id="PTHR11040">
    <property type="entry name" value="ZINC/IRON TRANSPORTER"/>
    <property type="match status" value="1"/>
</dbReference>
<comment type="subcellular location">
    <subcellularLocation>
        <location evidence="1">Membrane</location>
        <topology evidence="1">Multi-pass membrane protein</topology>
    </subcellularLocation>
</comment>
<keyword evidence="3 6" id="KW-1133">Transmembrane helix</keyword>
<proteinExistence type="predicted"/>
<evidence type="ECO:0000256" key="2">
    <source>
        <dbReference type="ARBA" id="ARBA00022692"/>
    </source>
</evidence>
<keyword evidence="7" id="KW-0732">Signal</keyword>
<feature type="transmembrane region" description="Helical" evidence="6">
    <location>
        <begin position="205"/>
        <end position="229"/>
    </location>
</feature>
<dbReference type="PANTHER" id="PTHR11040:SF44">
    <property type="entry name" value="PROTEIN ZNTC-RELATED"/>
    <property type="match status" value="1"/>
</dbReference>
<feature type="transmembrane region" description="Helical" evidence="6">
    <location>
        <begin position="173"/>
        <end position="193"/>
    </location>
</feature>
<evidence type="ECO:0000256" key="7">
    <source>
        <dbReference type="SAM" id="SignalP"/>
    </source>
</evidence>
<dbReference type="OMA" id="QYTGCHS"/>
<dbReference type="KEGG" id="mbe:MBM_03907"/>
<accession>K1WKH4</accession>
<evidence type="ECO:0000256" key="1">
    <source>
        <dbReference type="ARBA" id="ARBA00004141"/>
    </source>
</evidence>
<feature type="compositionally biased region" description="Basic and acidic residues" evidence="5">
    <location>
        <begin position="106"/>
        <end position="129"/>
    </location>
</feature>
<evidence type="ECO:0000256" key="4">
    <source>
        <dbReference type="ARBA" id="ARBA00023136"/>
    </source>
</evidence>
<name>K1WKH4_MARBU</name>
<dbReference type="eggNOG" id="KOG1558">
    <property type="taxonomic scope" value="Eukaryota"/>
</dbReference>
<keyword evidence="4 6" id="KW-0472">Membrane</keyword>
<feature type="transmembrane region" description="Helical" evidence="6">
    <location>
        <begin position="385"/>
        <end position="405"/>
    </location>
</feature>
<dbReference type="InParanoid" id="K1WKH4"/>
<evidence type="ECO:0000256" key="5">
    <source>
        <dbReference type="SAM" id="MobiDB-lite"/>
    </source>
</evidence>
<feature type="region of interest" description="Disordered" evidence="5">
    <location>
        <begin position="102"/>
        <end position="138"/>
    </location>
</feature>
<dbReference type="InterPro" id="IPR003689">
    <property type="entry name" value="ZIP"/>
</dbReference>
<sequence>MAIRTITLLFLAGVISGALAQTSAAATPSSSPTPATIPGSVNGCHLTGSVQYCIGPDGTEYEILQTPAIDPLPESYSDCHDDGSGEIYCHAPDGSEVPVAAAAAGHTDEHAGEPAGEHAGEPADAHTDESTGQAAESTENCDYHGNVLHCSGGGEGAMTCEPIDQDYNMSLRIGLIFVIFATSGFAVFAPVLLERFSKMTLKSTIFTILKQFGTGVIIATALVHLLTHAQMQFDNECLGELVYHATAAAIAMGGIFLSFAVEYIGNRFVARRNQAESASVDSEEQLSTSPKDTNPTVPRTSNTSIAALGHAHPIGLHPDTHFSVAVMEAGVMFHSILIGINLNVTPNSAYNTLFVVILFHQMFEGLALGIRIAALKSSISLLTKIIMAGAFAVITPIGMAIGAGVLETFNGNDPTTIVTIGTLNALSAGILLWVGLVEMLAHDWMYGDLANAGLVRGIVGGASLVAGLALMSLLGKWT</sequence>
<keyword evidence="9" id="KW-1185">Reference proteome</keyword>
<feature type="transmembrane region" description="Helical" evidence="6">
    <location>
        <begin position="417"/>
        <end position="441"/>
    </location>
</feature>
<feature type="signal peptide" evidence="7">
    <location>
        <begin position="1"/>
        <end position="20"/>
    </location>
</feature>
<dbReference type="RefSeq" id="XP_007291796.1">
    <property type="nucleotide sequence ID" value="XM_007291734.1"/>
</dbReference>
<reference evidence="8 9" key="1">
    <citation type="journal article" date="2012" name="BMC Genomics">
        <title>Sequencing the genome of Marssonina brunnea reveals fungus-poplar co-evolution.</title>
        <authorList>
            <person name="Zhu S."/>
            <person name="Cao Y.-Z."/>
            <person name="Jiang C."/>
            <person name="Tan B.-Y."/>
            <person name="Wang Z."/>
            <person name="Feng S."/>
            <person name="Zhang L."/>
            <person name="Su X.-H."/>
            <person name="Brejova B."/>
            <person name="Vinar T."/>
            <person name="Xu M."/>
            <person name="Wang M.-X."/>
            <person name="Zhang S.-G."/>
            <person name="Huang M.-R."/>
            <person name="Wu R."/>
            <person name="Zhou Y."/>
        </authorList>
    </citation>
    <scope>NUCLEOTIDE SEQUENCE [LARGE SCALE GENOMIC DNA]</scope>
    <source>
        <strain evidence="8 9">MB_m1</strain>
    </source>
</reference>
<protein>
    <submittedName>
        <fullName evidence="8">Zinc/iron transporter</fullName>
    </submittedName>
</protein>
<dbReference type="GO" id="GO:0005385">
    <property type="term" value="F:zinc ion transmembrane transporter activity"/>
    <property type="evidence" value="ECO:0007669"/>
    <property type="project" value="TreeGrafter"/>
</dbReference>
<dbReference type="AlphaFoldDB" id="K1WKH4"/>